<dbReference type="InterPro" id="IPR003542">
    <property type="entry name" value="Enbac_synth_compD-like"/>
</dbReference>
<evidence type="ECO:0000313" key="5">
    <source>
        <dbReference type="Proteomes" id="UP001596305"/>
    </source>
</evidence>
<dbReference type="PRINTS" id="PR01399">
    <property type="entry name" value="ENTSNTHTASED"/>
</dbReference>
<dbReference type="InterPro" id="IPR041354">
    <property type="entry name" value="4PPT_N"/>
</dbReference>
<dbReference type="SUPFAM" id="SSF56214">
    <property type="entry name" value="4'-phosphopantetheinyl transferase"/>
    <property type="match status" value="1"/>
</dbReference>
<keyword evidence="5" id="KW-1185">Reference proteome</keyword>
<evidence type="ECO:0000313" key="4">
    <source>
        <dbReference type="EMBL" id="MFC6423855.1"/>
    </source>
</evidence>
<name>A0ABW1X9X9_9CELL</name>
<dbReference type="GO" id="GO:0016740">
    <property type="term" value="F:transferase activity"/>
    <property type="evidence" value="ECO:0007669"/>
    <property type="project" value="UniProtKB-KW"/>
</dbReference>
<dbReference type="Pfam" id="PF17837">
    <property type="entry name" value="4PPT_N"/>
    <property type="match status" value="1"/>
</dbReference>
<dbReference type="Gene3D" id="3.90.470.20">
    <property type="entry name" value="4'-phosphopantetheinyl transferase domain"/>
    <property type="match status" value="1"/>
</dbReference>
<sequence length="218" mass="23094">MRRLLPPTVAVHESSCDLDVPLFDDEQSAIADAVEERRREFVSGRACARRAMAELDESVVPVPCGPQGEPVWSHGLVGSITHCRGYRAAAVARVADVIALGIDAEPHERLPDGVLDLVALPDEAAQIQVLRRDVPAIHWDRLLFCAKEAVYKGWFPVGRIPLGFAGASVVLRTDGTFSAQVLAPQASLGALAGGLAGRWSVGDGYVAAAVAMPSPTAI</sequence>
<dbReference type="RefSeq" id="WP_204807178.1">
    <property type="nucleotide sequence ID" value="NZ_BAAAIY010000005.1"/>
</dbReference>
<reference evidence="5" key="1">
    <citation type="journal article" date="2019" name="Int. J. Syst. Evol. Microbiol.">
        <title>The Global Catalogue of Microorganisms (GCM) 10K type strain sequencing project: providing services to taxonomists for standard genome sequencing and annotation.</title>
        <authorList>
            <consortium name="The Broad Institute Genomics Platform"/>
            <consortium name="The Broad Institute Genome Sequencing Center for Infectious Disease"/>
            <person name="Wu L."/>
            <person name="Ma J."/>
        </authorList>
    </citation>
    <scope>NUCLEOTIDE SEQUENCE [LARGE SCALE GENOMIC DNA]</scope>
    <source>
        <strain evidence="5">CCUG 47105</strain>
    </source>
</reference>
<dbReference type="PANTHER" id="PTHR38096:SF1">
    <property type="entry name" value="ENTEROBACTIN SYNTHASE COMPONENT D"/>
    <property type="match status" value="1"/>
</dbReference>
<protein>
    <submittedName>
        <fullName evidence="4">4'-phosphopantetheinyl transferase</fullName>
    </submittedName>
</protein>
<feature type="domain" description="4'-phosphopantetheinyl transferase" evidence="2">
    <location>
        <begin position="100"/>
        <end position="193"/>
    </location>
</feature>
<dbReference type="PANTHER" id="PTHR38096">
    <property type="entry name" value="ENTEROBACTIN SYNTHASE COMPONENT D"/>
    <property type="match status" value="1"/>
</dbReference>
<feature type="domain" description="4'-phosphopantetheinyl transferase N-terminal" evidence="3">
    <location>
        <begin position="26"/>
        <end position="92"/>
    </location>
</feature>
<proteinExistence type="predicted"/>
<evidence type="ECO:0000259" key="2">
    <source>
        <dbReference type="Pfam" id="PF01648"/>
    </source>
</evidence>
<dbReference type="InterPro" id="IPR037143">
    <property type="entry name" value="4-PPantetheinyl_Trfase_dom_sf"/>
</dbReference>
<dbReference type="EMBL" id="JBHSTM010000002">
    <property type="protein sequence ID" value="MFC6423855.1"/>
    <property type="molecule type" value="Genomic_DNA"/>
</dbReference>
<evidence type="ECO:0000256" key="1">
    <source>
        <dbReference type="ARBA" id="ARBA00022679"/>
    </source>
</evidence>
<gene>
    <name evidence="4" type="ORF">ACFP71_03385</name>
</gene>
<evidence type="ECO:0000259" key="3">
    <source>
        <dbReference type="Pfam" id="PF17837"/>
    </source>
</evidence>
<organism evidence="4 5">
    <name type="scientific">Oerskovia paurometabola</name>
    <dbReference type="NCBI Taxonomy" id="162170"/>
    <lineage>
        <taxon>Bacteria</taxon>
        <taxon>Bacillati</taxon>
        <taxon>Actinomycetota</taxon>
        <taxon>Actinomycetes</taxon>
        <taxon>Micrococcales</taxon>
        <taxon>Cellulomonadaceae</taxon>
        <taxon>Oerskovia</taxon>
    </lineage>
</organism>
<comment type="caution">
    <text evidence="4">The sequence shown here is derived from an EMBL/GenBank/DDBJ whole genome shotgun (WGS) entry which is preliminary data.</text>
</comment>
<keyword evidence="1 4" id="KW-0808">Transferase</keyword>
<dbReference type="InterPro" id="IPR008278">
    <property type="entry name" value="4-PPantetheinyl_Trfase_dom"/>
</dbReference>
<accession>A0ABW1X9X9</accession>
<dbReference type="Pfam" id="PF01648">
    <property type="entry name" value="ACPS"/>
    <property type="match status" value="1"/>
</dbReference>
<dbReference type="Proteomes" id="UP001596305">
    <property type="component" value="Unassembled WGS sequence"/>
</dbReference>